<dbReference type="GO" id="GO:0004671">
    <property type="term" value="F:protein C-terminal S-isoprenylcysteine carboxyl O-methyltransferase activity"/>
    <property type="evidence" value="ECO:0007669"/>
    <property type="project" value="InterPro"/>
</dbReference>
<evidence type="ECO:0000313" key="7">
    <source>
        <dbReference type="Proteomes" id="UP000264541"/>
    </source>
</evidence>
<feature type="transmembrane region" description="Helical" evidence="5">
    <location>
        <begin position="69"/>
        <end position="87"/>
    </location>
</feature>
<keyword evidence="2 5" id="KW-0812">Transmembrane</keyword>
<dbReference type="RefSeq" id="WP_117328348.1">
    <property type="nucleotide sequence ID" value="NZ_QVTE01000062.1"/>
</dbReference>
<accession>A0A372LDG4</accession>
<reference evidence="6 7" key="1">
    <citation type="submission" date="2018-08" db="EMBL/GenBank/DDBJ databases">
        <title>Bacillus chawlae sp. nov., Bacillus glennii sp. nov., and Bacillus saganii sp. nov. Isolated from the Vehicle Assembly Building at Kennedy Space Center where the Viking Spacecraft were Assembled.</title>
        <authorList>
            <person name="Seuylemezian A."/>
            <person name="Vaishampayan P."/>
        </authorList>
    </citation>
    <scope>NUCLEOTIDE SEQUENCE [LARGE SCALE GENOMIC DNA]</scope>
    <source>
        <strain evidence="6 7">V47-23a</strain>
    </source>
</reference>
<gene>
    <name evidence="6" type="ORF">D0469_19215</name>
</gene>
<comment type="caution">
    <text evidence="6">The sequence shown here is derived from an EMBL/GenBank/DDBJ whole genome shotgun (WGS) entry which is preliminary data.</text>
</comment>
<dbReference type="OrthoDB" id="7203053at2"/>
<dbReference type="Pfam" id="PF04140">
    <property type="entry name" value="ICMT"/>
    <property type="match status" value="1"/>
</dbReference>
<feature type="transmembrane region" description="Helical" evidence="5">
    <location>
        <begin position="40"/>
        <end position="62"/>
    </location>
</feature>
<dbReference type="GO" id="GO:0016020">
    <property type="term" value="C:membrane"/>
    <property type="evidence" value="ECO:0007669"/>
    <property type="project" value="UniProtKB-SubCell"/>
</dbReference>
<dbReference type="EMBL" id="QVTE01000062">
    <property type="protein sequence ID" value="RFU64072.1"/>
    <property type="molecule type" value="Genomic_DNA"/>
</dbReference>
<dbReference type="InterPro" id="IPR007269">
    <property type="entry name" value="ICMT_MeTrfase"/>
</dbReference>
<protein>
    <recommendedName>
        <fullName evidence="8">Isoprenylcysteine carboxyl methyltransferase</fullName>
    </recommendedName>
</protein>
<dbReference type="Proteomes" id="UP000264541">
    <property type="component" value="Unassembled WGS sequence"/>
</dbReference>
<evidence type="ECO:0000256" key="2">
    <source>
        <dbReference type="ARBA" id="ARBA00022692"/>
    </source>
</evidence>
<keyword evidence="7" id="KW-1185">Reference proteome</keyword>
<evidence type="ECO:0000256" key="1">
    <source>
        <dbReference type="ARBA" id="ARBA00004141"/>
    </source>
</evidence>
<dbReference type="InterPro" id="IPR052527">
    <property type="entry name" value="Metal_cation-efflux_comp"/>
</dbReference>
<evidence type="ECO:0008006" key="8">
    <source>
        <dbReference type="Google" id="ProtNLM"/>
    </source>
</evidence>
<dbReference type="AlphaFoldDB" id="A0A372LDG4"/>
<sequence length="180" mass="20625">MLFGGFIAIVCLQRLAELFIAKRNEHWMKQQGAIEFGNNHYRWMVAMHLGYFLSLIIEVSFFRTGISPIWWLWLAIFIAAQAGRVWSLSSLGRYWNTKIIVMPGANVVKKGPYKFIKHPNYIIVATEILVMALLFNAYITAALFTCLNLAMMGVRIPAEERALKSLTDYSTVFNSEEHNS</sequence>
<evidence type="ECO:0000256" key="3">
    <source>
        <dbReference type="ARBA" id="ARBA00022989"/>
    </source>
</evidence>
<evidence type="ECO:0000256" key="4">
    <source>
        <dbReference type="ARBA" id="ARBA00023136"/>
    </source>
</evidence>
<comment type="subcellular location">
    <subcellularLocation>
        <location evidence="1">Membrane</location>
        <topology evidence="1">Multi-pass membrane protein</topology>
    </subcellularLocation>
</comment>
<feature type="transmembrane region" description="Helical" evidence="5">
    <location>
        <begin position="121"/>
        <end position="147"/>
    </location>
</feature>
<dbReference type="Gene3D" id="1.20.120.1630">
    <property type="match status" value="1"/>
</dbReference>
<proteinExistence type="predicted"/>
<keyword evidence="3 5" id="KW-1133">Transmembrane helix</keyword>
<keyword evidence="4 5" id="KW-0472">Membrane</keyword>
<organism evidence="6 7">
    <name type="scientific">Peribacillus saganii</name>
    <dbReference type="NCBI Taxonomy" id="2303992"/>
    <lineage>
        <taxon>Bacteria</taxon>
        <taxon>Bacillati</taxon>
        <taxon>Bacillota</taxon>
        <taxon>Bacilli</taxon>
        <taxon>Bacillales</taxon>
        <taxon>Bacillaceae</taxon>
        <taxon>Peribacillus</taxon>
    </lineage>
</organism>
<dbReference type="PANTHER" id="PTHR43847:SF1">
    <property type="entry name" value="BLL3993 PROTEIN"/>
    <property type="match status" value="1"/>
</dbReference>
<dbReference type="PANTHER" id="PTHR43847">
    <property type="entry name" value="BLL3993 PROTEIN"/>
    <property type="match status" value="1"/>
</dbReference>
<evidence type="ECO:0000313" key="6">
    <source>
        <dbReference type="EMBL" id="RFU64072.1"/>
    </source>
</evidence>
<name>A0A372LDG4_9BACI</name>
<evidence type="ECO:0000256" key="5">
    <source>
        <dbReference type="SAM" id="Phobius"/>
    </source>
</evidence>